<evidence type="ECO:0000256" key="10">
    <source>
        <dbReference type="ARBA" id="ARBA00048138"/>
    </source>
</evidence>
<proteinExistence type="inferred from homology"/>
<evidence type="ECO:0000256" key="8">
    <source>
        <dbReference type="ARBA" id="ARBA00022842"/>
    </source>
</evidence>
<dbReference type="EMBL" id="JAEEGB010000002">
    <property type="protein sequence ID" value="MBI6871308.1"/>
    <property type="molecule type" value="Genomic_DNA"/>
</dbReference>
<reference evidence="12" key="1">
    <citation type="submission" date="2020-12" db="EMBL/GenBank/DDBJ databases">
        <title>Clostridium thailandense sp. nov., a novel acetogenic bacterium isolated from peat land soil in Thailand.</title>
        <authorList>
            <person name="Chaikitkaew S."/>
            <person name="Birkeland N.K."/>
        </authorList>
    </citation>
    <scope>NUCLEOTIDE SEQUENCE</scope>
    <source>
        <strain evidence="12">DSM 17425</strain>
    </source>
</reference>
<comment type="caution">
    <text evidence="12">The sequence shown here is derived from an EMBL/GenBank/DDBJ whole genome shotgun (WGS) entry which is preliminary data.</text>
</comment>
<dbReference type="GO" id="GO:0005737">
    <property type="term" value="C:cytoplasm"/>
    <property type="evidence" value="ECO:0007669"/>
    <property type="project" value="TreeGrafter"/>
</dbReference>
<dbReference type="GO" id="GO:0006564">
    <property type="term" value="P:L-serine biosynthetic process"/>
    <property type="evidence" value="ECO:0007669"/>
    <property type="project" value="UniProtKB-KW"/>
</dbReference>
<accession>A0A934HQB8</accession>
<keyword evidence="7 12" id="KW-0378">Hydrolase</keyword>
<dbReference type="InterPro" id="IPR023214">
    <property type="entry name" value="HAD_sf"/>
</dbReference>
<keyword evidence="13" id="KW-1185">Reference proteome</keyword>
<dbReference type="GO" id="GO:0000287">
    <property type="term" value="F:magnesium ion binding"/>
    <property type="evidence" value="ECO:0007669"/>
    <property type="project" value="TreeGrafter"/>
</dbReference>
<dbReference type="InterPro" id="IPR036412">
    <property type="entry name" value="HAD-like_sf"/>
</dbReference>
<dbReference type="Proteomes" id="UP000622687">
    <property type="component" value="Unassembled WGS sequence"/>
</dbReference>
<evidence type="ECO:0000256" key="2">
    <source>
        <dbReference type="ARBA" id="ARBA00005135"/>
    </source>
</evidence>
<comment type="pathway">
    <text evidence="2">Amino-acid biosynthesis; L-serine biosynthesis; L-serine from 3-phospho-D-glycerate: step 3/3.</text>
</comment>
<comment type="cofactor">
    <cofactor evidence="1">
        <name>Mg(2+)</name>
        <dbReference type="ChEBI" id="CHEBI:18420"/>
    </cofactor>
</comment>
<evidence type="ECO:0000256" key="11">
    <source>
        <dbReference type="ARBA" id="ARBA00048523"/>
    </source>
</evidence>
<evidence type="ECO:0000256" key="4">
    <source>
        <dbReference type="ARBA" id="ARBA00012640"/>
    </source>
</evidence>
<dbReference type="Gene3D" id="3.90.1470.20">
    <property type="match status" value="1"/>
</dbReference>
<dbReference type="RefSeq" id="WP_211140773.1">
    <property type="nucleotide sequence ID" value="NZ_JAEEGB010000002.1"/>
</dbReference>
<dbReference type="PANTHER" id="PTHR43344:SF2">
    <property type="entry name" value="PHOSPHOSERINE PHOSPHATASE"/>
    <property type="match status" value="1"/>
</dbReference>
<evidence type="ECO:0000256" key="7">
    <source>
        <dbReference type="ARBA" id="ARBA00022801"/>
    </source>
</evidence>
<comment type="similarity">
    <text evidence="3">Belongs to the HAD-like hydrolase superfamily. SerB family.</text>
</comment>
<evidence type="ECO:0000256" key="3">
    <source>
        <dbReference type="ARBA" id="ARBA00009184"/>
    </source>
</evidence>
<keyword evidence="5" id="KW-0028">Amino-acid biosynthesis</keyword>
<dbReference type="AlphaFoldDB" id="A0A934HQB8"/>
<evidence type="ECO:0000313" key="13">
    <source>
        <dbReference type="Proteomes" id="UP000622687"/>
    </source>
</evidence>
<evidence type="ECO:0000256" key="1">
    <source>
        <dbReference type="ARBA" id="ARBA00001946"/>
    </source>
</evidence>
<dbReference type="EC" id="3.1.3.3" evidence="4"/>
<evidence type="ECO:0000256" key="5">
    <source>
        <dbReference type="ARBA" id="ARBA00022605"/>
    </source>
</evidence>
<organism evidence="12 13">
    <name type="scientific">Clostridium aciditolerans</name>
    <dbReference type="NCBI Taxonomy" id="339861"/>
    <lineage>
        <taxon>Bacteria</taxon>
        <taxon>Bacillati</taxon>
        <taxon>Bacillota</taxon>
        <taxon>Clostridia</taxon>
        <taxon>Eubacteriales</taxon>
        <taxon>Clostridiaceae</taxon>
        <taxon>Clostridium</taxon>
    </lineage>
</organism>
<dbReference type="InterPro" id="IPR006384">
    <property type="entry name" value="HAD_hydro_PyrdxlP_Pase-like"/>
</dbReference>
<dbReference type="GO" id="GO:0036424">
    <property type="term" value="F:L-phosphoserine phosphatase activity"/>
    <property type="evidence" value="ECO:0007669"/>
    <property type="project" value="TreeGrafter"/>
</dbReference>
<dbReference type="PANTHER" id="PTHR43344">
    <property type="entry name" value="PHOSPHOSERINE PHOSPHATASE"/>
    <property type="match status" value="1"/>
</dbReference>
<keyword evidence="8" id="KW-0460">Magnesium</keyword>
<name>A0A934HQB8_9CLOT</name>
<evidence type="ECO:0000256" key="6">
    <source>
        <dbReference type="ARBA" id="ARBA00022723"/>
    </source>
</evidence>
<comment type="catalytic activity">
    <reaction evidence="11">
        <text>O-phospho-D-serine + H2O = D-serine + phosphate</text>
        <dbReference type="Rhea" id="RHEA:24873"/>
        <dbReference type="ChEBI" id="CHEBI:15377"/>
        <dbReference type="ChEBI" id="CHEBI:35247"/>
        <dbReference type="ChEBI" id="CHEBI:43474"/>
        <dbReference type="ChEBI" id="CHEBI:58680"/>
        <dbReference type="EC" id="3.1.3.3"/>
    </reaction>
</comment>
<keyword evidence="9" id="KW-0718">Serine biosynthesis</keyword>
<evidence type="ECO:0000313" key="12">
    <source>
        <dbReference type="EMBL" id="MBI6871308.1"/>
    </source>
</evidence>
<dbReference type="Pfam" id="PF12710">
    <property type="entry name" value="HAD"/>
    <property type="match status" value="1"/>
</dbReference>
<keyword evidence="6" id="KW-0479">Metal-binding</keyword>
<dbReference type="SUPFAM" id="SSF56784">
    <property type="entry name" value="HAD-like"/>
    <property type="match status" value="1"/>
</dbReference>
<dbReference type="InterPro" id="IPR050582">
    <property type="entry name" value="HAD-like_SerB"/>
</dbReference>
<sequence>MKKAFVVDFDGTITVKDVGFSIIQKFAGDGWKEIGDRWIKKEIGTSECGQKQWDLIKYNDEEIRDFASKFEINPGFKEFIDIIKKNSYKVVITSDGYDIYIKEILKQNGLEDLELSCNSAVYNKGWKLSFLNTDKECNLCGNCKKKVVEKLKDEGYEVYYIGDGHSDRCACVYADKIFAKSFLKQYCEEQNIPYYDFNTFYDVIKHM</sequence>
<comment type="catalytic activity">
    <reaction evidence="10">
        <text>O-phospho-L-serine + H2O = L-serine + phosphate</text>
        <dbReference type="Rhea" id="RHEA:21208"/>
        <dbReference type="ChEBI" id="CHEBI:15377"/>
        <dbReference type="ChEBI" id="CHEBI:33384"/>
        <dbReference type="ChEBI" id="CHEBI:43474"/>
        <dbReference type="ChEBI" id="CHEBI:57524"/>
        <dbReference type="EC" id="3.1.3.3"/>
    </reaction>
</comment>
<dbReference type="Gene3D" id="3.40.50.1000">
    <property type="entry name" value="HAD superfamily/HAD-like"/>
    <property type="match status" value="1"/>
</dbReference>
<dbReference type="NCBIfam" id="TIGR01489">
    <property type="entry name" value="DKMTPPase-SF"/>
    <property type="match status" value="1"/>
</dbReference>
<protein>
    <recommendedName>
        <fullName evidence="4">phosphoserine phosphatase</fullName>
        <ecNumber evidence="4">3.1.3.3</ecNumber>
    </recommendedName>
</protein>
<gene>
    <name evidence="12" type="ORF">I6U51_01135</name>
</gene>
<dbReference type="NCBIfam" id="TIGR01488">
    <property type="entry name" value="HAD-SF-IB"/>
    <property type="match status" value="1"/>
</dbReference>
<evidence type="ECO:0000256" key="9">
    <source>
        <dbReference type="ARBA" id="ARBA00023299"/>
    </source>
</evidence>